<dbReference type="GO" id="GO:0005384">
    <property type="term" value="F:manganese ion transmembrane transporter activity"/>
    <property type="evidence" value="ECO:0007669"/>
    <property type="project" value="TreeGrafter"/>
</dbReference>
<keyword evidence="3 6" id="KW-0812">Transmembrane</keyword>
<feature type="transmembrane region" description="Helical" evidence="6">
    <location>
        <begin position="409"/>
        <end position="432"/>
    </location>
</feature>
<protein>
    <recommendedName>
        <fullName evidence="8">Amino acid transporter transmembrane domain-containing protein</fullName>
    </recommendedName>
</protein>
<feature type="transmembrane region" description="Helical" evidence="6">
    <location>
        <begin position="226"/>
        <end position="248"/>
    </location>
</feature>
<name>A0A7S1B7N2_9STRA</name>
<gene>
    <name evidence="7" type="ORF">CHYS00102_LOCUS3526</name>
</gene>
<dbReference type="AlphaFoldDB" id="A0A7S1B7N2"/>
<evidence type="ECO:0000256" key="3">
    <source>
        <dbReference type="ARBA" id="ARBA00022692"/>
    </source>
</evidence>
<evidence type="ECO:0008006" key="8">
    <source>
        <dbReference type="Google" id="ProtNLM"/>
    </source>
</evidence>
<feature type="transmembrane region" description="Helical" evidence="6">
    <location>
        <begin position="268"/>
        <end position="286"/>
    </location>
</feature>
<feature type="transmembrane region" description="Helical" evidence="6">
    <location>
        <begin position="307"/>
        <end position="331"/>
    </location>
</feature>
<evidence type="ECO:0000313" key="7">
    <source>
        <dbReference type="EMBL" id="CAD8876348.1"/>
    </source>
</evidence>
<dbReference type="PANTHER" id="PTHR11706:SF33">
    <property type="entry name" value="NATURAL RESISTANCE-ASSOCIATED MACROPHAGE PROTEIN 2"/>
    <property type="match status" value="1"/>
</dbReference>
<keyword evidence="4 6" id="KW-1133">Transmembrane helix</keyword>
<dbReference type="Pfam" id="PF01566">
    <property type="entry name" value="Nramp"/>
    <property type="match status" value="1"/>
</dbReference>
<evidence type="ECO:0000256" key="1">
    <source>
        <dbReference type="ARBA" id="ARBA00004141"/>
    </source>
</evidence>
<reference evidence="7" key="1">
    <citation type="submission" date="2021-01" db="EMBL/GenBank/DDBJ databases">
        <authorList>
            <person name="Corre E."/>
            <person name="Pelletier E."/>
            <person name="Niang G."/>
            <person name="Scheremetjew M."/>
            <person name="Finn R."/>
            <person name="Kale V."/>
            <person name="Holt S."/>
            <person name="Cochrane G."/>
            <person name="Meng A."/>
            <person name="Brown T."/>
            <person name="Cohen L."/>
        </authorList>
    </citation>
    <scope>NUCLEOTIDE SEQUENCE</scope>
    <source>
        <strain evidence="7">308</strain>
    </source>
</reference>
<dbReference type="GO" id="GO:0005886">
    <property type="term" value="C:plasma membrane"/>
    <property type="evidence" value="ECO:0007669"/>
    <property type="project" value="TreeGrafter"/>
</dbReference>
<organism evidence="7">
    <name type="scientific">Corethron hystrix</name>
    <dbReference type="NCBI Taxonomy" id="216773"/>
    <lineage>
        <taxon>Eukaryota</taxon>
        <taxon>Sar</taxon>
        <taxon>Stramenopiles</taxon>
        <taxon>Ochrophyta</taxon>
        <taxon>Bacillariophyta</taxon>
        <taxon>Coscinodiscophyceae</taxon>
        <taxon>Corethrophycidae</taxon>
        <taxon>Corethrales</taxon>
        <taxon>Corethraceae</taxon>
        <taxon>Corethron</taxon>
    </lineage>
</organism>
<evidence type="ECO:0000256" key="4">
    <source>
        <dbReference type="ARBA" id="ARBA00022989"/>
    </source>
</evidence>
<dbReference type="PANTHER" id="PTHR11706">
    <property type="entry name" value="SOLUTE CARRIER PROTEIN FAMILY 11 MEMBER"/>
    <property type="match status" value="1"/>
</dbReference>
<keyword evidence="2" id="KW-0813">Transport</keyword>
<feature type="transmembrane region" description="Helical" evidence="6">
    <location>
        <begin position="478"/>
        <end position="500"/>
    </location>
</feature>
<dbReference type="EMBL" id="HBFR01005076">
    <property type="protein sequence ID" value="CAD8876348.1"/>
    <property type="molecule type" value="Transcribed_RNA"/>
</dbReference>
<proteinExistence type="predicted"/>
<evidence type="ECO:0000256" key="2">
    <source>
        <dbReference type="ARBA" id="ARBA00022448"/>
    </source>
</evidence>
<dbReference type="InterPro" id="IPR001046">
    <property type="entry name" value="NRAMP_fam"/>
</dbReference>
<dbReference type="GO" id="GO:0015086">
    <property type="term" value="F:cadmium ion transmembrane transporter activity"/>
    <property type="evidence" value="ECO:0007669"/>
    <property type="project" value="TreeGrafter"/>
</dbReference>
<keyword evidence="5 6" id="KW-0472">Membrane</keyword>
<dbReference type="GO" id="GO:0034755">
    <property type="term" value="P:iron ion transmembrane transport"/>
    <property type="evidence" value="ECO:0007669"/>
    <property type="project" value="TreeGrafter"/>
</dbReference>
<accession>A0A7S1B7N2</accession>
<feature type="transmembrane region" description="Helical" evidence="6">
    <location>
        <begin position="201"/>
        <end position="219"/>
    </location>
</feature>
<evidence type="ECO:0000256" key="5">
    <source>
        <dbReference type="ARBA" id="ARBA00023136"/>
    </source>
</evidence>
<evidence type="ECO:0000256" key="6">
    <source>
        <dbReference type="SAM" id="Phobius"/>
    </source>
</evidence>
<sequence length="545" mass="60194">MARSGETAPLLETSLSSLKKEDPFASEDSEPCVCCSALAHDDDDDLDEFRIPLDDGTVPGMNPALYFDVEKSNLKSVEDPGRPWDFGRFLRILGPGIMVCLADTDGPCLLTAAQSGAQYQYSLVLCQLGLIPVLYGAQELTVRLAVCTKQGLTALIKERYGPVWSWTACVLHVAMCWLGQASEFGAIGQLFRDAFGVDRRITNTIQFLFLCGIILMGRLGYRLTEIVGLTVGSLQLIFVGALCMTHANVDKVVKGIGEFYFKESNYEVLLAGNIGAVIMPWMLYYQQSAVCERKIKRKDLKYERMDTLIGALLAQCVMMSMVIGMGALRYYGNDLTRNSLGFGDIIGAYAQAFSGNTWDKIQPGATTILDVQPAPEFSLSYAAQQELLVSYAAQIETWYTPTNYILAKWVVVLGVCGACTVASIVLTITPVWSTCELLGIERDLFLPFKERPLQYCLQIGGLAAAYITSISTDISGPWFAILTQTINGLLILPVAAFLWLLSSSPEILPEDYRLKGWYKWLLAFVFSIVCVYCVYGMIQEIIHPM</sequence>
<comment type="subcellular location">
    <subcellularLocation>
        <location evidence="1">Membrane</location>
        <topology evidence="1">Multi-pass membrane protein</topology>
    </subcellularLocation>
</comment>
<feature type="transmembrane region" description="Helical" evidence="6">
    <location>
        <begin position="520"/>
        <end position="538"/>
    </location>
</feature>